<gene>
    <name evidence="10" type="ORF">LPJ64_002915</name>
</gene>
<keyword evidence="6 9" id="KW-1133">Transmembrane helix</keyword>
<comment type="similarity">
    <text evidence="3 9">Belongs to the nonaspanin (TM9SF) (TC 9.A.2) family.</text>
</comment>
<organism evidence="10 11">
    <name type="scientific">Coemansia asiatica</name>
    <dbReference type="NCBI Taxonomy" id="1052880"/>
    <lineage>
        <taxon>Eukaryota</taxon>
        <taxon>Fungi</taxon>
        <taxon>Fungi incertae sedis</taxon>
        <taxon>Zoopagomycota</taxon>
        <taxon>Kickxellomycotina</taxon>
        <taxon>Kickxellomycetes</taxon>
        <taxon>Kickxellales</taxon>
        <taxon>Kickxellaceae</taxon>
        <taxon>Coemansia</taxon>
    </lineage>
</organism>
<keyword evidence="5 9" id="KW-0732">Signal</keyword>
<comment type="subcellular location">
    <subcellularLocation>
        <location evidence="2">Golgi apparatus</location>
    </subcellularLocation>
    <subcellularLocation>
        <location evidence="1">Membrane</location>
        <topology evidence="1">Multi-pass membrane protein</topology>
    </subcellularLocation>
</comment>
<feature type="transmembrane region" description="Helical" evidence="9">
    <location>
        <begin position="359"/>
        <end position="384"/>
    </location>
</feature>
<evidence type="ECO:0000313" key="10">
    <source>
        <dbReference type="EMBL" id="KAJ1645524.1"/>
    </source>
</evidence>
<reference evidence="10" key="1">
    <citation type="submission" date="2022-07" db="EMBL/GenBank/DDBJ databases">
        <title>Phylogenomic reconstructions and comparative analyses of Kickxellomycotina fungi.</title>
        <authorList>
            <person name="Reynolds N.K."/>
            <person name="Stajich J.E."/>
            <person name="Barry K."/>
            <person name="Grigoriev I.V."/>
            <person name="Crous P."/>
            <person name="Smith M.E."/>
        </authorList>
    </citation>
    <scope>NUCLEOTIDE SEQUENCE</scope>
    <source>
        <strain evidence="10">NBRC 105413</strain>
    </source>
</reference>
<sequence length="630" mass="70726">MPAFKTLLALALALGAGSLASAFYIPSMGPQSFRVGERVPLSVNRVFSEHVPLPFAYYDLPFVCKPSDIKRPWLNIGEVLRGDRIASSDYELTMGQNETCRVLCTHDMTAQAALEARRFVMQNYLVEWIVDKLPGATVFLSRKASSSSTTVPRQKVYEPGFPIGRFDAETGSAYLNNHVSMHIVYETRGESRHIVGFEVYPRSIANGSGECPDLDNVDAGGLLLGSADKATFSYSVHWIEDSSVRWSHRWDRYLSVTNPQVHWYAIFNSAVIIILLSCIVAVIVLRMLNRDLTVFRDEEFRDDIEETSGWKLLHADVFRAPRFAALLAPLLGTTVQVMYTFIATVALGTLGILSPSYRGGLLTTAIVLFLVLGCVAGFYSAHLYRTWGGNNWFKNALMTATLVPMSLMTVQLVLNLFLWYRASSAAMPFSTILLLFVLWLLLELPLTLLGSWLGFRRPPYSEPSRTNAIPRPIPPQPRYLRPLPTVVLAGALPFSVIFIELFFVFKSLWQDSFYYEYGFTVIVGLLLSLTVCETTIIMVWLSLNSGHHRWWWKAFVCGASSSVYIFAYAVFFYFTKLRAGMPEFAGFVPTLTFFAHSLLISAAYALCTGSMGFFAAYFFVRRIYAMVKTA</sequence>
<keyword evidence="4 9" id="KW-0812">Transmembrane</keyword>
<feature type="transmembrane region" description="Helical" evidence="9">
    <location>
        <begin position="550"/>
        <end position="574"/>
    </location>
</feature>
<dbReference type="GO" id="GO:0005794">
    <property type="term" value="C:Golgi apparatus"/>
    <property type="evidence" value="ECO:0007669"/>
    <property type="project" value="UniProtKB-SubCell"/>
</dbReference>
<protein>
    <recommendedName>
        <fullName evidence="9">Transmembrane 9 superfamily member</fullName>
    </recommendedName>
</protein>
<evidence type="ECO:0000256" key="2">
    <source>
        <dbReference type="ARBA" id="ARBA00004555"/>
    </source>
</evidence>
<evidence type="ECO:0000256" key="9">
    <source>
        <dbReference type="RuleBase" id="RU363079"/>
    </source>
</evidence>
<dbReference type="GO" id="GO:0072657">
    <property type="term" value="P:protein localization to membrane"/>
    <property type="evidence" value="ECO:0007669"/>
    <property type="project" value="TreeGrafter"/>
</dbReference>
<proteinExistence type="inferred from homology"/>
<evidence type="ECO:0000256" key="1">
    <source>
        <dbReference type="ARBA" id="ARBA00004141"/>
    </source>
</evidence>
<feature type="transmembrane region" description="Helical" evidence="9">
    <location>
        <begin position="432"/>
        <end position="455"/>
    </location>
</feature>
<dbReference type="AlphaFoldDB" id="A0A9W8CK35"/>
<dbReference type="Proteomes" id="UP001145021">
    <property type="component" value="Unassembled WGS sequence"/>
</dbReference>
<dbReference type="PANTHER" id="PTHR10766:SF55">
    <property type="entry name" value="TRANSMEMBRANE 9 SUPERFAMILY MEMBER 4"/>
    <property type="match status" value="1"/>
</dbReference>
<evidence type="ECO:0000256" key="6">
    <source>
        <dbReference type="ARBA" id="ARBA00022989"/>
    </source>
</evidence>
<accession>A0A9W8CK35</accession>
<dbReference type="GO" id="GO:0016020">
    <property type="term" value="C:membrane"/>
    <property type="evidence" value="ECO:0007669"/>
    <property type="project" value="UniProtKB-SubCell"/>
</dbReference>
<evidence type="ECO:0000256" key="4">
    <source>
        <dbReference type="ARBA" id="ARBA00022692"/>
    </source>
</evidence>
<name>A0A9W8CK35_9FUNG</name>
<evidence type="ECO:0000313" key="11">
    <source>
        <dbReference type="Proteomes" id="UP001145021"/>
    </source>
</evidence>
<keyword evidence="11" id="KW-1185">Reference proteome</keyword>
<comment type="caution">
    <text evidence="10">The sequence shown here is derived from an EMBL/GenBank/DDBJ whole genome shotgun (WGS) entry which is preliminary data.</text>
</comment>
<feature type="chain" id="PRO_5041016818" description="Transmembrane 9 superfamily member" evidence="9">
    <location>
        <begin position="23"/>
        <end position="630"/>
    </location>
</feature>
<feature type="signal peptide" evidence="9">
    <location>
        <begin position="1"/>
        <end position="22"/>
    </location>
</feature>
<feature type="transmembrane region" description="Helical" evidence="9">
    <location>
        <begin position="323"/>
        <end position="353"/>
    </location>
</feature>
<evidence type="ECO:0000256" key="8">
    <source>
        <dbReference type="ARBA" id="ARBA00023136"/>
    </source>
</evidence>
<dbReference type="PANTHER" id="PTHR10766">
    <property type="entry name" value="TRANSMEMBRANE 9 SUPERFAMILY PROTEIN"/>
    <property type="match status" value="1"/>
</dbReference>
<feature type="transmembrane region" description="Helical" evidence="9">
    <location>
        <begin position="261"/>
        <end position="285"/>
    </location>
</feature>
<evidence type="ECO:0000256" key="5">
    <source>
        <dbReference type="ARBA" id="ARBA00022729"/>
    </source>
</evidence>
<keyword evidence="7" id="KW-0333">Golgi apparatus</keyword>
<feature type="transmembrane region" description="Helical" evidence="9">
    <location>
        <begin position="396"/>
        <end position="420"/>
    </location>
</feature>
<feature type="transmembrane region" description="Helical" evidence="9">
    <location>
        <begin position="517"/>
        <end position="543"/>
    </location>
</feature>
<feature type="transmembrane region" description="Helical" evidence="9">
    <location>
        <begin position="486"/>
        <end position="505"/>
    </location>
</feature>
<evidence type="ECO:0000256" key="3">
    <source>
        <dbReference type="ARBA" id="ARBA00005227"/>
    </source>
</evidence>
<dbReference type="Pfam" id="PF02990">
    <property type="entry name" value="EMP70"/>
    <property type="match status" value="1"/>
</dbReference>
<dbReference type="InterPro" id="IPR004240">
    <property type="entry name" value="EMP70"/>
</dbReference>
<feature type="transmembrane region" description="Helical" evidence="9">
    <location>
        <begin position="594"/>
        <end position="620"/>
    </location>
</feature>
<keyword evidence="8 9" id="KW-0472">Membrane</keyword>
<dbReference type="EMBL" id="JANBOH010000101">
    <property type="protein sequence ID" value="KAJ1645524.1"/>
    <property type="molecule type" value="Genomic_DNA"/>
</dbReference>
<evidence type="ECO:0000256" key="7">
    <source>
        <dbReference type="ARBA" id="ARBA00023034"/>
    </source>
</evidence>